<evidence type="ECO:0000313" key="3">
    <source>
        <dbReference type="Proteomes" id="UP000245956"/>
    </source>
</evidence>
<dbReference type="Proteomes" id="UP000245956">
    <property type="component" value="Unassembled WGS sequence"/>
</dbReference>
<dbReference type="EMBL" id="LCWV01000017">
    <property type="protein sequence ID" value="PWI67686.1"/>
    <property type="molecule type" value="Genomic_DNA"/>
</dbReference>
<organism evidence="2 3">
    <name type="scientific">Purpureocillium lilacinum</name>
    <name type="common">Paecilomyces lilacinus</name>
    <dbReference type="NCBI Taxonomy" id="33203"/>
    <lineage>
        <taxon>Eukaryota</taxon>
        <taxon>Fungi</taxon>
        <taxon>Dikarya</taxon>
        <taxon>Ascomycota</taxon>
        <taxon>Pezizomycotina</taxon>
        <taxon>Sordariomycetes</taxon>
        <taxon>Hypocreomycetidae</taxon>
        <taxon>Hypocreales</taxon>
        <taxon>Ophiocordycipitaceae</taxon>
        <taxon>Purpureocillium</taxon>
    </lineage>
</organism>
<evidence type="ECO:0000259" key="1">
    <source>
        <dbReference type="Pfam" id="PF20254"/>
    </source>
</evidence>
<protein>
    <recommendedName>
        <fullName evidence="1">N,N-dimethylformamidase beta subunit-like C-terminal domain-containing protein</fullName>
    </recommendedName>
</protein>
<dbReference type="InterPro" id="IPR046540">
    <property type="entry name" value="DMFA2_C"/>
</dbReference>
<dbReference type="AlphaFoldDB" id="A0A2U3DZN9"/>
<proteinExistence type="predicted"/>
<sequence length="801" mass="88583">MGSICPTPSGYPAEIIGYAQPWIVDPGDQVEIKVNYARKPCPPLLLRVSCTEPEFKYRIVRVLQGTQCSNGPQQRSEEIHGIPAGVCPGRFQLAHPGSHAVISDIGLDESIDDGVRLIFYVQPWLTKCDHMQALVSTLNPSTRSGVAVVLNTRGTLDILVGQADKVQRIMSGFSPAHRRWTKIDLTVCRELLNLHITPLVHTLEPAGKPISLQVSLDRPLSVSSSTQLHLAASQSEEQLDGIPRVRPSNYFNGRLDTVTVEAVGERPRRLACYDFSVDIPSDQIIDTTGNNRTGILVNAPSRAVKGFRWDGAETDWTKSPRGYGAIHFHEDDLDDADWDTDFSIKVPADARSGVYAVEIESTASTVSDQVVFFVRPSEKANSQKEPKVALVMSTFTYLAYANEHQFDIDSPARAEIPGGLESLEFYKDETFGKQDRRRDLGLSCYDVHKDRSAVMYSSAKRPLLNCRPNYINWTGHRPRELSAELIMQGFLERLEVPYDVVTDHDLHMNGVQALHCYSAVITGCHPEYHTLESYRAYEEYLRGGGNLMYMGGNGFYWSSALDRLRPHRLEVRRGGQGVRTSYQEPGERHHAIDGHVGGLWRDRGRAANYLVGIGCCGEGAGPGKFPKFSINSLSYRQAYHSRLYCLGVPYRMKSGVRAAYPNITSWIFEQLHTHNELVFGENALGGFGGGASADEIDRMDIGYGSPANAIILASSTGHPDTFGLFPEDSGFPMTKTLGTQTDSIRSDMVYWETCGGGSVFSVGSISWYCALGWNDFRNDIAVITENVLRKLGKIQGTNGGA</sequence>
<evidence type="ECO:0000313" key="2">
    <source>
        <dbReference type="EMBL" id="PWI67686.1"/>
    </source>
</evidence>
<accession>A0A2U3DZN9</accession>
<feature type="domain" description="N,N-dimethylformamidase beta subunit-like C-terminal" evidence="1">
    <location>
        <begin position="302"/>
        <end position="775"/>
    </location>
</feature>
<dbReference type="Pfam" id="PF20254">
    <property type="entry name" value="DMFA2_C"/>
    <property type="match status" value="1"/>
</dbReference>
<gene>
    <name evidence="2" type="ORF">PCL_02607</name>
</gene>
<reference evidence="2 3" key="1">
    <citation type="journal article" date="2016" name="Front. Microbiol.">
        <title>Genome and transcriptome sequences reveal the specific parasitism of the nematophagous Purpureocillium lilacinum 36-1.</title>
        <authorList>
            <person name="Xie J."/>
            <person name="Li S."/>
            <person name="Mo C."/>
            <person name="Xiao X."/>
            <person name="Peng D."/>
            <person name="Wang G."/>
            <person name="Xiao Y."/>
        </authorList>
    </citation>
    <scope>NUCLEOTIDE SEQUENCE [LARGE SCALE GENOMIC DNA]</scope>
    <source>
        <strain evidence="2 3">36-1</strain>
    </source>
</reference>
<comment type="caution">
    <text evidence="2">The sequence shown here is derived from an EMBL/GenBank/DDBJ whole genome shotgun (WGS) entry which is preliminary data.</text>
</comment>
<name>A0A2U3DZN9_PURLI</name>